<feature type="transmembrane region" description="Helical" evidence="2">
    <location>
        <begin position="410"/>
        <end position="430"/>
    </location>
</feature>
<dbReference type="InterPro" id="IPR006674">
    <property type="entry name" value="HD_domain"/>
</dbReference>
<feature type="transmembrane region" description="Helical" evidence="2">
    <location>
        <begin position="21"/>
        <end position="44"/>
    </location>
</feature>
<dbReference type="Gene3D" id="1.10.3210.10">
    <property type="entry name" value="Hypothetical protein af1432"/>
    <property type="match status" value="1"/>
</dbReference>
<feature type="transmembrane region" description="Helical" evidence="2">
    <location>
        <begin position="348"/>
        <end position="366"/>
    </location>
</feature>
<evidence type="ECO:0000256" key="2">
    <source>
        <dbReference type="SAM" id="Phobius"/>
    </source>
</evidence>
<feature type="transmembrane region" description="Helical" evidence="2">
    <location>
        <begin position="378"/>
        <end position="398"/>
    </location>
</feature>
<dbReference type="Pfam" id="PF07697">
    <property type="entry name" value="7TMR-HDED"/>
    <property type="match status" value="1"/>
</dbReference>
<organism evidence="4 5">
    <name type="scientific">Pyramidobacter porci</name>
    <dbReference type="NCBI Taxonomy" id="2605789"/>
    <lineage>
        <taxon>Bacteria</taxon>
        <taxon>Thermotogati</taxon>
        <taxon>Synergistota</taxon>
        <taxon>Synergistia</taxon>
        <taxon>Synergistales</taxon>
        <taxon>Dethiosulfovibrionaceae</taxon>
        <taxon>Pyramidobacter</taxon>
    </lineage>
</organism>
<evidence type="ECO:0000256" key="1">
    <source>
        <dbReference type="SAM" id="MobiDB-lite"/>
    </source>
</evidence>
<feature type="transmembrane region" description="Helical" evidence="2">
    <location>
        <begin position="249"/>
        <end position="268"/>
    </location>
</feature>
<protein>
    <submittedName>
        <fullName evidence="4">HDIG domain-containing protein</fullName>
    </submittedName>
</protein>
<evidence type="ECO:0000259" key="3">
    <source>
        <dbReference type="SMART" id="SM00471"/>
    </source>
</evidence>
<feature type="compositionally biased region" description="Polar residues" evidence="1">
    <location>
        <begin position="684"/>
        <end position="696"/>
    </location>
</feature>
<evidence type="ECO:0000313" key="4">
    <source>
        <dbReference type="EMBL" id="MST54710.1"/>
    </source>
</evidence>
<keyword evidence="2" id="KW-0472">Membrane</keyword>
<name>A0A6L5Y8V0_9BACT</name>
<dbReference type="AlphaFoldDB" id="A0A6L5Y8V0"/>
<dbReference type="PANTHER" id="PTHR36442">
    <property type="entry name" value="CYCLIC-DI-AMP PHOSPHODIESTERASE PGPH"/>
    <property type="match status" value="1"/>
</dbReference>
<reference evidence="4 5" key="1">
    <citation type="submission" date="2019-08" db="EMBL/GenBank/DDBJ databases">
        <title>In-depth cultivation of the pig gut microbiome towards novel bacterial diversity and tailored functional studies.</title>
        <authorList>
            <person name="Wylensek D."/>
            <person name="Hitch T.C.A."/>
            <person name="Clavel T."/>
        </authorList>
    </citation>
    <scope>NUCLEOTIDE SEQUENCE [LARGE SCALE GENOMIC DNA]</scope>
    <source>
        <strain evidence="4 5">SM-530-WT-4B</strain>
    </source>
</reference>
<accession>A0A6L5Y8V0</accession>
<evidence type="ECO:0000313" key="5">
    <source>
        <dbReference type="Proteomes" id="UP000473699"/>
    </source>
</evidence>
<dbReference type="InterPro" id="IPR006675">
    <property type="entry name" value="HDIG_dom"/>
</dbReference>
<sequence length="702" mass="77735">MNIDQLDRTQWRKLFQSSCKYIVKLLPYAIAAFVAMVVVQVRWYTVDSDSYFISGATAQRTYYAVRDMNYDDNEATERLRAEVADGIIGVVVKGHMKSEVGFDDECEILLNRPLDDRILPKELRELLDAASLDTREQIVATVRSIHDDLQRNMNLSADEKDEFIWQRIGLVETNPSSANIIYQILVGLSEGDQKVDPDLTERIKSLAASDIEQTKHIFYAGDRIVNKGEIVTPQLARILKLQGYPEGRFPMTSLVFAVIVACISVLWIRKTMTHVFISTTYHGDWTYSFFLLLLGWLFQIGVIYWGVNGVGVFPVIAMIYLTLPDIGALNCAVAVTLSASIITSGYDVTAFAINAISGCAGAILGISLFKRNYSRSAVWIHVFVLGIAMLGVASVLQWGLTNLMSVRQVAIMFTACLLLSFMVIVLLPLLEILFDIVSPLQLVELTQPSHPLLKRMQVEAPGTYHHSQMVGNLAEAAAEKIGLNPMLLRAGACFHDIGKLKRPQSFIENQISGRNAHDEMSPALSALVILSHVKDGLELADEYRLPSQIKAFIAEHHGTTCLTYFYRKALQAGLKADESQFCYPGPRPRSKETGVLMIADSTEAAARAESANIKGILDLTRLADNVVQSKISTGQLDEVPFTLKDLSDIKAALVSTLRSMYHTRDIKPLKSLPEEQGKEAQDAHGSSNMVAVQNKTAAAKES</sequence>
<gene>
    <name evidence="4" type="ORF">FYJ74_01395</name>
</gene>
<dbReference type="CDD" id="cd00077">
    <property type="entry name" value="HDc"/>
    <property type="match status" value="1"/>
</dbReference>
<keyword evidence="2" id="KW-1133">Transmembrane helix</keyword>
<dbReference type="Proteomes" id="UP000473699">
    <property type="component" value="Unassembled WGS sequence"/>
</dbReference>
<dbReference type="SMART" id="SM00471">
    <property type="entry name" value="HDc"/>
    <property type="match status" value="1"/>
</dbReference>
<feature type="compositionally biased region" description="Basic and acidic residues" evidence="1">
    <location>
        <begin position="668"/>
        <end position="682"/>
    </location>
</feature>
<proteinExistence type="predicted"/>
<feature type="transmembrane region" description="Helical" evidence="2">
    <location>
        <begin position="313"/>
        <end position="336"/>
    </location>
</feature>
<dbReference type="EMBL" id="VUNH01000001">
    <property type="protein sequence ID" value="MST54710.1"/>
    <property type="molecule type" value="Genomic_DNA"/>
</dbReference>
<feature type="region of interest" description="Disordered" evidence="1">
    <location>
        <begin position="668"/>
        <end position="702"/>
    </location>
</feature>
<dbReference type="PANTHER" id="PTHR36442:SF1">
    <property type="entry name" value="CYCLIC-DI-AMP PHOSPHODIESTERASE PGPH"/>
    <property type="match status" value="1"/>
</dbReference>
<comment type="caution">
    <text evidence="4">The sequence shown here is derived from an EMBL/GenBank/DDBJ whole genome shotgun (WGS) entry which is preliminary data.</text>
</comment>
<dbReference type="Pfam" id="PF01966">
    <property type="entry name" value="HD"/>
    <property type="match status" value="1"/>
</dbReference>
<dbReference type="InterPro" id="IPR052722">
    <property type="entry name" value="PgpH_phosphodiesterase"/>
</dbReference>
<keyword evidence="2" id="KW-0812">Transmembrane</keyword>
<dbReference type="SUPFAM" id="SSF109604">
    <property type="entry name" value="HD-domain/PDEase-like"/>
    <property type="match status" value="1"/>
</dbReference>
<dbReference type="InterPro" id="IPR011624">
    <property type="entry name" value="Metal-dep_PHydrolase_7TM_extra"/>
</dbReference>
<dbReference type="InterPro" id="IPR003607">
    <property type="entry name" value="HD/PDEase_dom"/>
</dbReference>
<feature type="domain" description="HD/PDEase" evidence="3">
    <location>
        <begin position="459"/>
        <end position="614"/>
    </location>
</feature>
<dbReference type="RefSeq" id="WP_154527828.1">
    <property type="nucleotide sequence ID" value="NZ_JAXDZJ010000233.1"/>
</dbReference>
<dbReference type="NCBIfam" id="TIGR00277">
    <property type="entry name" value="HDIG"/>
    <property type="match status" value="1"/>
</dbReference>
<keyword evidence="5" id="KW-1185">Reference proteome</keyword>
<feature type="transmembrane region" description="Helical" evidence="2">
    <location>
        <begin position="289"/>
        <end position="307"/>
    </location>
</feature>